<dbReference type="Proteomes" id="UP000306985">
    <property type="component" value="Unassembled WGS sequence"/>
</dbReference>
<dbReference type="EMBL" id="SZZH01000001">
    <property type="protein sequence ID" value="TKV61317.1"/>
    <property type="molecule type" value="Genomic_DNA"/>
</dbReference>
<feature type="domain" description="YopA central" evidence="1">
    <location>
        <begin position="111"/>
        <end position="245"/>
    </location>
</feature>
<accession>A0A4U6QL88</accession>
<evidence type="ECO:0000313" key="3">
    <source>
        <dbReference type="Proteomes" id="UP000306985"/>
    </source>
</evidence>
<dbReference type="InterPro" id="IPR058684">
    <property type="entry name" value="YopA_M"/>
</dbReference>
<evidence type="ECO:0000313" key="2">
    <source>
        <dbReference type="EMBL" id="TKV61317.1"/>
    </source>
</evidence>
<gene>
    <name evidence="2" type="ORF">FDO65_06860</name>
</gene>
<name>A0A4U6QL88_9ACTN</name>
<sequence length="450" mass="49795">MDEEQQFPAPLVHPLGWPAPGTSTTVYRGPLLGVMPDGAEVTFPGELALTWELKPLATWSPADPNLDARLIDDVPGPAGGTEFLTANSPMPLDHPGESRVRNLRAHTQLGDGADLDRVVFFLGTGLQSARWDRIQSPDDPHPVRGRLTIPFAEWIITIDQSSDEAMFKRLRRQNGGWAFTHLCEIVRADGANFDASVALPIVQGIATAFTFTVGREINAALTTGTYKGEIRWAYFGKPGFTGWSTPWSWSDTQRDAEQLRELLPLWLAKWRDPDHRHTLSLAAGYHFVANRTEPVDSGLATAISALLLLAEHTDPGQFAADPSVSQQVRSFLSRCSIDVQPRPNYPELEKAGIDYFAAELAKPRSGKKPWLKVPPDSVDSVVYARNVVVHPKARERSTVANRVWHQAWALSTEWLTLGILHWLGYTGTYASRTLAGVRWHGAVEQVPWAP</sequence>
<dbReference type="RefSeq" id="WP_137448621.1">
    <property type="nucleotide sequence ID" value="NZ_SZZH01000001.1"/>
</dbReference>
<keyword evidence="3" id="KW-1185">Reference proteome</keyword>
<proteinExistence type="predicted"/>
<dbReference type="Pfam" id="PF26308">
    <property type="entry name" value="YopA_M"/>
    <property type="match status" value="1"/>
</dbReference>
<dbReference type="AlphaFoldDB" id="A0A4U6QL88"/>
<organism evidence="2 3">
    <name type="scientific">Nakamurella flava</name>
    <dbReference type="NCBI Taxonomy" id="2576308"/>
    <lineage>
        <taxon>Bacteria</taxon>
        <taxon>Bacillati</taxon>
        <taxon>Actinomycetota</taxon>
        <taxon>Actinomycetes</taxon>
        <taxon>Nakamurellales</taxon>
        <taxon>Nakamurellaceae</taxon>
        <taxon>Nakamurella</taxon>
    </lineage>
</organism>
<reference evidence="2 3" key="1">
    <citation type="submission" date="2019-05" db="EMBL/GenBank/DDBJ databases">
        <title>Nakamurella sp. N5BH11, whole genome shotgun sequence.</title>
        <authorList>
            <person name="Tuo L."/>
        </authorList>
    </citation>
    <scope>NUCLEOTIDE SEQUENCE [LARGE SCALE GENOMIC DNA]</scope>
    <source>
        <strain evidence="2 3">N5BH11</strain>
    </source>
</reference>
<evidence type="ECO:0000259" key="1">
    <source>
        <dbReference type="Pfam" id="PF26308"/>
    </source>
</evidence>
<comment type="caution">
    <text evidence="2">The sequence shown here is derived from an EMBL/GenBank/DDBJ whole genome shotgun (WGS) entry which is preliminary data.</text>
</comment>
<dbReference type="OrthoDB" id="2443673at2"/>
<protein>
    <recommendedName>
        <fullName evidence="1">YopA central domain-containing protein</fullName>
    </recommendedName>
</protein>